<name>V6DFN3_9BACT</name>
<reference evidence="2 3" key="1">
    <citation type="journal article" date="2015" name="Biol. Direct">
        <title>Babela massiliensis, a representative of a widespread bacterial phylum with unusual adaptations to parasitism in amoebae.</title>
        <authorList>
            <person name="Pagnier I."/>
            <person name="Yutin N."/>
            <person name="Croce O."/>
            <person name="Makarova K.S."/>
            <person name="Wolf Y.I."/>
            <person name="Benamar S."/>
            <person name="Raoult D."/>
            <person name="Koonin E.V."/>
            <person name="La Scola B."/>
        </authorList>
    </citation>
    <scope>NUCLEOTIDE SEQUENCE [LARGE SCALE GENOMIC DNA]</scope>
    <source>
        <strain evidence="3">BABL1</strain>
    </source>
</reference>
<evidence type="ECO:0000313" key="3">
    <source>
        <dbReference type="Proteomes" id="UP000018769"/>
    </source>
</evidence>
<dbReference type="HOGENOM" id="CLU_495829_0_0_7"/>
<accession>V6DFN3</accession>
<dbReference type="PATRIC" id="fig|673862.3.peg.266"/>
<evidence type="ECO:0000256" key="1">
    <source>
        <dbReference type="SAM" id="Phobius"/>
    </source>
</evidence>
<dbReference type="KEGG" id="dpb:BABL1_gene_645"/>
<dbReference type="EMBL" id="HG793133">
    <property type="protein sequence ID" value="CDK30380.1"/>
    <property type="molecule type" value="Genomic_DNA"/>
</dbReference>
<feature type="transmembrane region" description="Helical" evidence="1">
    <location>
        <begin position="12"/>
        <end position="30"/>
    </location>
</feature>
<gene>
    <name evidence="2" type="ORF">BABL1_gene_645</name>
</gene>
<dbReference type="RefSeq" id="WP_023791413.1">
    <property type="nucleotide sequence ID" value="NC_023003.1"/>
</dbReference>
<dbReference type="Proteomes" id="UP000018769">
    <property type="component" value="Chromosome I"/>
</dbReference>
<dbReference type="AlphaFoldDB" id="V6DFN3"/>
<keyword evidence="1" id="KW-1133">Transmembrane helix</keyword>
<organism evidence="2 3">
    <name type="scientific">Candidatus Babela massiliensis</name>
    <dbReference type="NCBI Taxonomy" id="673862"/>
    <lineage>
        <taxon>Bacteria</taxon>
        <taxon>Candidatus Babelota</taxon>
        <taxon>Candidatus Babeliae</taxon>
        <taxon>Candidatus Babeliales</taxon>
        <taxon>Candidatus Babeliaceae</taxon>
        <taxon>Candidatus Babela</taxon>
    </lineage>
</organism>
<dbReference type="eggNOG" id="ENOG5033PCC">
    <property type="taxonomic scope" value="Bacteria"/>
</dbReference>
<dbReference type="STRING" id="673862.BABL1_gene_645"/>
<keyword evidence="1" id="KW-0472">Membrane</keyword>
<sequence>MTLRFISKNYIIIFLHLAVILINIDIHANLANMTRNDPFPLYSSVYPYSYLTTKQKVNLMLFDYTYPATKMRLSVSGYRQFANYARDKNGNAVNIGDVPNGPWNMLGLFYDPVLRDKLFTVLDIQSTLLPSYVCNADVASNTQCYCLVTDPRFSDPNKEFGFFTIPAIYRKYGLRFENEILLIDSCFYAIGVKFQFGVADVKQMPYYFSDLTCQALGIACPATCITGTSGSCTAIDTSTCTVPAPQEPPIVNPVFIPDTETIPPCPTAQGPVTPNDCVPVTQRFEPCCNNTLCLSFTPECKKLVIEYIMRQKEQITRFLGIDSLRYNHIGVEDFRVSLFWRHVFVVNEESEKYPRLLFTPFIEAGAALPLDKQVKSNHFFGLPVGNNSHLSTGVTFGGTLDFLDTVDFIFQVGFTKFFERDYCNFRLPTHKKESGIYPYTADIKRTPGTTWFTGFGFDAYRFIDNLSVWVEYLIVKHREDHIKVCKSYIPSTSIYYNQGFLTKYYETKTKWSSQLINAGFNYDLSPTFSIGLLWQVAIKQRNAFKANMVLGSLNLIF</sequence>
<evidence type="ECO:0000313" key="2">
    <source>
        <dbReference type="EMBL" id="CDK30380.1"/>
    </source>
</evidence>
<protein>
    <submittedName>
        <fullName evidence="2">Uncharacterized protein</fullName>
    </submittedName>
</protein>
<proteinExistence type="predicted"/>
<keyword evidence="3" id="KW-1185">Reference proteome</keyword>
<keyword evidence="1" id="KW-0812">Transmembrane</keyword>